<dbReference type="Gene3D" id="3.40.50.300">
    <property type="entry name" value="P-loop containing nucleotide triphosphate hydrolases"/>
    <property type="match status" value="1"/>
</dbReference>
<dbReference type="SUPFAM" id="SSF52540">
    <property type="entry name" value="P-loop containing nucleoside triphosphate hydrolases"/>
    <property type="match status" value="1"/>
</dbReference>
<gene>
    <name evidence="2" type="ORF">BFS30_22050</name>
</gene>
<dbReference type="PANTHER" id="PTHR12788">
    <property type="entry name" value="PROTEIN-TYROSINE SULFOTRANSFERASE 2"/>
    <property type="match status" value="1"/>
</dbReference>
<dbReference type="OrthoDB" id="5432096at2"/>
<keyword evidence="3" id="KW-1185">Reference proteome</keyword>
<organism evidence="2 3">
    <name type="scientific">Pedobacter steynii</name>
    <dbReference type="NCBI Taxonomy" id="430522"/>
    <lineage>
        <taxon>Bacteria</taxon>
        <taxon>Pseudomonadati</taxon>
        <taxon>Bacteroidota</taxon>
        <taxon>Sphingobacteriia</taxon>
        <taxon>Sphingobacteriales</taxon>
        <taxon>Sphingobacteriaceae</taxon>
        <taxon>Pedobacter</taxon>
    </lineage>
</organism>
<dbReference type="KEGG" id="psty:BFS30_22050"/>
<dbReference type="Proteomes" id="UP000094313">
    <property type="component" value="Chromosome"/>
</dbReference>
<protein>
    <recommendedName>
        <fullName evidence="4">Sulfotransferase</fullName>
    </recommendedName>
</protein>
<reference evidence="2 3" key="1">
    <citation type="submission" date="2016-08" db="EMBL/GenBank/DDBJ databases">
        <authorList>
            <person name="Seilhamer J.J."/>
        </authorList>
    </citation>
    <scope>NUCLEOTIDE SEQUENCE [LARGE SCALE GENOMIC DNA]</scope>
    <source>
        <strain evidence="2 3">DX4</strain>
    </source>
</reference>
<dbReference type="AlphaFoldDB" id="A0A1D7QLQ1"/>
<dbReference type="EMBL" id="CP017141">
    <property type="protein sequence ID" value="AOM79602.1"/>
    <property type="molecule type" value="Genomic_DNA"/>
</dbReference>
<proteinExistence type="predicted"/>
<dbReference type="InterPro" id="IPR027417">
    <property type="entry name" value="P-loop_NTPase"/>
</dbReference>
<accession>A0A1D7QLQ1</accession>
<keyword evidence="1" id="KW-0808">Transferase</keyword>
<evidence type="ECO:0000256" key="1">
    <source>
        <dbReference type="ARBA" id="ARBA00022679"/>
    </source>
</evidence>
<dbReference type="PANTHER" id="PTHR12788:SF10">
    <property type="entry name" value="PROTEIN-TYROSINE SULFOTRANSFERASE"/>
    <property type="match status" value="1"/>
</dbReference>
<evidence type="ECO:0000313" key="2">
    <source>
        <dbReference type="EMBL" id="AOM79602.1"/>
    </source>
</evidence>
<evidence type="ECO:0008006" key="4">
    <source>
        <dbReference type="Google" id="ProtNLM"/>
    </source>
</evidence>
<evidence type="ECO:0000313" key="3">
    <source>
        <dbReference type="Proteomes" id="UP000094313"/>
    </source>
</evidence>
<sequence>MNNGIQIIGTQRSGSNLLRVILDQSPEIASPHPPHILVTFMPLLAAYGTLDAVTYRRLVKDVVAYVNANPVPWDGVVLDEEQLFRQSETYHLFTLNRLIYEQAAISKNAKYWCCKSMANVHYAAEMEAFGLRPKYVFLYRDGRDVACSFKKAIVGEKHIYHLAQQWKKDQQACIRLKETLPADRFFSLSYEQLITEPESEIRRLCHFLDIEYRADMLLFHDSKTSKLTAAAGEMWSNLEKPIISNNTGKFLKEFKAHDLDIFELVAGETLTALNYERYAPQADPALIDAQQLMDYDKENEILKQEALALARPADLENRAPQLHILKEIKSRTIQEPQ</sequence>
<dbReference type="RefSeq" id="WP_069381264.1">
    <property type="nucleotide sequence ID" value="NZ_CP017141.1"/>
</dbReference>
<dbReference type="Pfam" id="PF13469">
    <property type="entry name" value="Sulfotransfer_3"/>
    <property type="match status" value="1"/>
</dbReference>
<dbReference type="InterPro" id="IPR026634">
    <property type="entry name" value="TPST-like"/>
</dbReference>
<dbReference type="GO" id="GO:0008476">
    <property type="term" value="F:protein-tyrosine sulfotransferase activity"/>
    <property type="evidence" value="ECO:0007669"/>
    <property type="project" value="InterPro"/>
</dbReference>
<name>A0A1D7QLQ1_9SPHI</name>